<keyword evidence="2" id="KW-0489">Methyltransferase</keyword>
<dbReference type="AlphaFoldDB" id="A0A2W4J0Y6"/>
<dbReference type="InterPro" id="IPR029063">
    <property type="entry name" value="SAM-dependent_MTases_sf"/>
</dbReference>
<proteinExistence type="predicted"/>
<name>A0A2W4J0Y6_9PSEU</name>
<organism evidence="2">
    <name type="scientific">Thermocrispum agreste</name>
    <dbReference type="NCBI Taxonomy" id="37925"/>
    <lineage>
        <taxon>Bacteria</taxon>
        <taxon>Bacillati</taxon>
        <taxon>Actinomycetota</taxon>
        <taxon>Actinomycetes</taxon>
        <taxon>Pseudonocardiales</taxon>
        <taxon>Pseudonocardiaceae</taxon>
        <taxon>Thermocrispum</taxon>
    </lineage>
</organism>
<keyword evidence="2" id="KW-0808">Transferase</keyword>
<gene>
    <name evidence="2" type="ORF">DIU77_15975</name>
</gene>
<dbReference type="STRING" id="1111738.GCA_000427905_03833"/>
<evidence type="ECO:0000313" key="2">
    <source>
        <dbReference type="EMBL" id="PZM92401.1"/>
    </source>
</evidence>
<protein>
    <submittedName>
        <fullName evidence="2">SAM-dependent methyltransferase</fullName>
    </submittedName>
</protein>
<feature type="domain" description="Methyltransferase" evidence="1">
    <location>
        <begin position="42"/>
        <end position="137"/>
    </location>
</feature>
<reference evidence="2" key="1">
    <citation type="submission" date="2018-05" db="EMBL/GenBank/DDBJ databases">
        <authorList>
            <person name="Lanie J.A."/>
            <person name="Ng W.-L."/>
            <person name="Kazmierczak K.M."/>
            <person name="Andrzejewski T.M."/>
            <person name="Davidsen T.M."/>
            <person name="Wayne K.J."/>
            <person name="Tettelin H."/>
            <person name="Glass J.I."/>
            <person name="Rusch D."/>
            <person name="Podicherti R."/>
            <person name="Tsui H.-C.T."/>
            <person name="Winkler M.E."/>
        </authorList>
    </citation>
    <scope>NUCLEOTIDE SEQUENCE</scope>
    <source>
        <strain evidence="2">ZC4RG45</strain>
    </source>
</reference>
<dbReference type="InterPro" id="IPR041698">
    <property type="entry name" value="Methyltransf_25"/>
</dbReference>
<dbReference type="SUPFAM" id="SSF53335">
    <property type="entry name" value="S-adenosyl-L-methionine-dependent methyltransferases"/>
    <property type="match status" value="1"/>
</dbReference>
<comment type="caution">
    <text evidence="2">The sequence shown here is derived from an EMBL/GenBank/DDBJ whole genome shotgun (WGS) entry which is preliminary data.</text>
</comment>
<dbReference type="Gene3D" id="3.40.50.150">
    <property type="entry name" value="Vaccinia Virus protein VP39"/>
    <property type="match status" value="1"/>
</dbReference>
<dbReference type="GO" id="GO:0008168">
    <property type="term" value="F:methyltransferase activity"/>
    <property type="evidence" value="ECO:0007669"/>
    <property type="project" value="UniProtKB-KW"/>
</dbReference>
<dbReference type="Pfam" id="PF13649">
    <property type="entry name" value="Methyltransf_25"/>
    <property type="match status" value="1"/>
</dbReference>
<dbReference type="EMBL" id="QGUI01000705">
    <property type="protein sequence ID" value="PZM92401.1"/>
    <property type="molecule type" value="Genomic_DNA"/>
</dbReference>
<dbReference type="GO" id="GO:0032259">
    <property type="term" value="P:methylation"/>
    <property type="evidence" value="ECO:0007669"/>
    <property type="project" value="UniProtKB-KW"/>
</dbReference>
<dbReference type="CDD" id="cd02440">
    <property type="entry name" value="AdoMet_MTases"/>
    <property type="match status" value="1"/>
</dbReference>
<accession>A0A2W4J0Y6</accession>
<evidence type="ECO:0000259" key="1">
    <source>
        <dbReference type="Pfam" id="PF13649"/>
    </source>
</evidence>
<sequence length="274" mass="29609">MMTPGWVTADWLALREPADAAARTAELVDLLAERLSTRPSVVVDLGSGSGANMRWLAPRISGAQVWWLIDQDRRLLELAEQTALTAADGAPVTVETRCADLTRLTTDDFTDASLVSASALLDLLTADEVRTLVDTVAAAGTPALFALSVTGRVECEPSDPGTAAITAAFNGHQQRPIRGRGRLLGPSAPAVTTDAFRRHGWTVVAEPSPWRLDATHADLQMRWLTEWCAAAAEHDHHLVPTIEAAMTRWRTAWEAGTLRIVVHHVDLLAIPPGR</sequence>